<sequence length="529" mass="59080">MTIRRTSRYFDRHVKQQRPSHHKQDEQSRAEIPHDTELTDRLDENVGTIGNIYSSCSDVIYRHFVIAGSIRAVMIYIEGITDTNGIEQFVIAPLLKAEQSEDFRPDQLLQQTLSVAEGKAVSRFSQCIDYLSRGYAILLLEHEASGLALGMAKWEKRALEEPAAEVGIRGPREGFTETLRVNTSMLRRIIKSPRLKLETLQLGEYTQTSIVLAYIEGIAEASLVEEVRSRLCRIEIDGILESGYIEELIEDSPYSPFPQLLNTERPDVTSACLLEGRVAILVEGTPFVLVAPVTMFTMLQAAEDYYQRFWISTITRWLRYFFSIASLTLPAVYVAVLTFHQEMIPGSLLISMAASREAVPFPAFIEALMMEVSFEALREAGVRLPKQVGAAISIVGALVIGQAAVQAGLVSAPMVIVVAITGISSFMIPRYFAGTALRMLRFPLIILASTLGLLGLILGIIAIVVHMCTLRSFGVPYLSSSSTPIWSEFKDTIFRAPWWMMDTRPSLTGTTNYTRQSPNQRPEQDRGEQ</sequence>
<feature type="region of interest" description="Disordered" evidence="3">
    <location>
        <begin position="12"/>
        <end position="35"/>
    </location>
</feature>
<dbReference type="PANTHER" id="PTHR22550:SF5">
    <property type="entry name" value="LEUCINE ZIPPER PROTEIN 4"/>
    <property type="match status" value="1"/>
</dbReference>
<dbReference type="GO" id="GO:0016020">
    <property type="term" value="C:membrane"/>
    <property type="evidence" value="ECO:0007669"/>
    <property type="project" value="InterPro"/>
</dbReference>
<dbReference type="Pfam" id="PF03323">
    <property type="entry name" value="GerA"/>
    <property type="match status" value="1"/>
</dbReference>
<evidence type="ECO:0000313" key="6">
    <source>
        <dbReference type="Proteomes" id="UP000570361"/>
    </source>
</evidence>
<protein>
    <submittedName>
        <fullName evidence="5">Spore germination protein KA</fullName>
    </submittedName>
</protein>
<name>A0A7W5AZP9_9BACL</name>
<organism evidence="5 6">
    <name type="scientific">Paenibacillus phyllosphaerae</name>
    <dbReference type="NCBI Taxonomy" id="274593"/>
    <lineage>
        <taxon>Bacteria</taxon>
        <taxon>Bacillati</taxon>
        <taxon>Bacillota</taxon>
        <taxon>Bacilli</taxon>
        <taxon>Bacillales</taxon>
        <taxon>Paenibacillaceae</taxon>
        <taxon>Paenibacillus</taxon>
    </lineage>
</organism>
<proteinExistence type="inferred from homology"/>
<dbReference type="PIRSF" id="PIRSF005690">
    <property type="entry name" value="GerBA"/>
    <property type="match status" value="1"/>
</dbReference>
<feature type="compositionally biased region" description="Basic and acidic residues" evidence="3">
    <location>
        <begin position="22"/>
        <end position="35"/>
    </location>
</feature>
<dbReference type="Proteomes" id="UP000570361">
    <property type="component" value="Unassembled WGS sequence"/>
</dbReference>
<comment type="similarity">
    <text evidence="1">Belongs to the GerABKA family.</text>
</comment>
<keyword evidence="2 4" id="KW-0472">Membrane</keyword>
<keyword evidence="4" id="KW-0812">Transmembrane</keyword>
<comment type="caution">
    <text evidence="5">The sequence shown here is derived from an EMBL/GenBank/DDBJ whole genome shotgun (WGS) entry which is preliminary data.</text>
</comment>
<feature type="transmembrane region" description="Helical" evidence="4">
    <location>
        <begin position="444"/>
        <end position="467"/>
    </location>
</feature>
<evidence type="ECO:0000256" key="2">
    <source>
        <dbReference type="ARBA" id="ARBA00023136"/>
    </source>
</evidence>
<keyword evidence="4" id="KW-1133">Transmembrane helix</keyword>
<keyword evidence="6" id="KW-1185">Reference proteome</keyword>
<dbReference type="InterPro" id="IPR004995">
    <property type="entry name" value="Spore_Ger"/>
</dbReference>
<dbReference type="RefSeq" id="WP_183601603.1">
    <property type="nucleotide sequence ID" value="NZ_JACHXK010000008.1"/>
</dbReference>
<reference evidence="5 6" key="1">
    <citation type="submission" date="2020-08" db="EMBL/GenBank/DDBJ databases">
        <title>Genomic Encyclopedia of Type Strains, Phase III (KMG-III): the genomes of soil and plant-associated and newly described type strains.</title>
        <authorList>
            <person name="Whitman W."/>
        </authorList>
    </citation>
    <scope>NUCLEOTIDE SEQUENCE [LARGE SCALE GENOMIC DNA]</scope>
    <source>
        <strain evidence="5 6">CECT 5862</strain>
    </source>
</reference>
<feature type="transmembrane region" description="Helical" evidence="4">
    <location>
        <begin position="388"/>
        <end position="405"/>
    </location>
</feature>
<dbReference type="PANTHER" id="PTHR22550">
    <property type="entry name" value="SPORE GERMINATION PROTEIN"/>
    <property type="match status" value="1"/>
</dbReference>
<evidence type="ECO:0000256" key="1">
    <source>
        <dbReference type="ARBA" id="ARBA00005278"/>
    </source>
</evidence>
<feature type="compositionally biased region" description="Polar residues" evidence="3">
    <location>
        <begin position="509"/>
        <end position="521"/>
    </location>
</feature>
<feature type="transmembrane region" description="Helical" evidence="4">
    <location>
        <begin position="317"/>
        <end position="339"/>
    </location>
</feature>
<accession>A0A7W5AZP9</accession>
<dbReference type="EMBL" id="JACHXK010000008">
    <property type="protein sequence ID" value="MBB3111740.1"/>
    <property type="molecule type" value="Genomic_DNA"/>
</dbReference>
<evidence type="ECO:0000256" key="4">
    <source>
        <dbReference type="SAM" id="Phobius"/>
    </source>
</evidence>
<feature type="region of interest" description="Disordered" evidence="3">
    <location>
        <begin position="509"/>
        <end position="529"/>
    </location>
</feature>
<evidence type="ECO:0000256" key="3">
    <source>
        <dbReference type="SAM" id="MobiDB-lite"/>
    </source>
</evidence>
<dbReference type="InterPro" id="IPR050768">
    <property type="entry name" value="UPF0353/GerABKA_families"/>
</dbReference>
<dbReference type="AlphaFoldDB" id="A0A7W5AZP9"/>
<gene>
    <name evidence="5" type="ORF">FHS18_003808</name>
</gene>
<evidence type="ECO:0000313" key="5">
    <source>
        <dbReference type="EMBL" id="MBB3111740.1"/>
    </source>
</evidence>
<feature type="transmembrane region" description="Helical" evidence="4">
    <location>
        <begin position="411"/>
        <end position="432"/>
    </location>
</feature>
<dbReference type="GO" id="GO:0009847">
    <property type="term" value="P:spore germination"/>
    <property type="evidence" value="ECO:0007669"/>
    <property type="project" value="InterPro"/>
</dbReference>